<keyword evidence="12 16" id="KW-0472">Membrane</keyword>
<dbReference type="InterPro" id="IPR000772">
    <property type="entry name" value="Ricin_B_lectin"/>
</dbReference>
<dbReference type="InterPro" id="IPR045885">
    <property type="entry name" value="GalNAc-T"/>
</dbReference>
<dbReference type="InterPro" id="IPR029044">
    <property type="entry name" value="Nucleotide-diphossugar_trans"/>
</dbReference>
<evidence type="ECO:0000256" key="1">
    <source>
        <dbReference type="ARBA" id="ARBA00001936"/>
    </source>
</evidence>
<evidence type="ECO:0000256" key="12">
    <source>
        <dbReference type="ARBA" id="ARBA00023136"/>
    </source>
</evidence>
<dbReference type="FunFam" id="3.90.550.10:FF:000053">
    <property type="entry name" value="Polypeptide N-acetylgalactosaminyltransferase"/>
    <property type="match status" value="1"/>
</dbReference>
<keyword evidence="14" id="KW-0325">Glycoprotein</keyword>
<dbReference type="Gene3D" id="2.80.10.50">
    <property type="match status" value="1"/>
</dbReference>
<dbReference type="OrthoDB" id="416652at2759"/>
<dbReference type="CDD" id="cd02510">
    <property type="entry name" value="pp-GalNAc-T"/>
    <property type="match status" value="1"/>
</dbReference>
<comment type="subcellular location">
    <subcellularLocation>
        <location evidence="2 16">Golgi apparatus membrane</location>
        <topology evidence="2 16">Single-pass type II membrane protein</topology>
    </subcellularLocation>
</comment>
<evidence type="ECO:0000256" key="9">
    <source>
        <dbReference type="ARBA" id="ARBA00022968"/>
    </source>
</evidence>
<dbReference type="GO" id="GO:0006493">
    <property type="term" value="P:protein O-linked glycosylation"/>
    <property type="evidence" value="ECO:0007669"/>
    <property type="project" value="TreeGrafter"/>
</dbReference>
<keyword evidence="15 16" id="KW-0464">Manganese</keyword>
<evidence type="ECO:0000313" key="19">
    <source>
        <dbReference type="Proteomes" id="UP000829720"/>
    </source>
</evidence>
<dbReference type="Gene3D" id="3.90.550.10">
    <property type="entry name" value="Spore Coat Polysaccharide Biosynthesis Protein SpsA, Chain A"/>
    <property type="match status" value="1"/>
</dbReference>
<keyword evidence="11 16" id="KW-0333">Golgi apparatus</keyword>
<dbReference type="EC" id="2.4.1.-" evidence="16"/>
<reference evidence="18" key="1">
    <citation type="submission" date="2021-01" db="EMBL/GenBank/DDBJ databases">
        <authorList>
            <person name="Zahm M."/>
            <person name="Roques C."/>
            <person name="Cabau C."/>
            <person name="Klopp C."/>
            <person name="Donnadieu C."/>
            <person name="Jouanno E."/>
            <person name="Lampietro C."/>
            <person name="Louis A."/>
            <person name="Herpin A."/>
            <person name="Echchiki A."/>
            <person name="Berthelot C."/>
            <person name="Parey E."/>
            <person name="Roest-Crollius H."/>
            <person name="Braasch I."/>
            <person name="Postlethwait J."/>
            <person name="Bobe J."/>
            <person name="Montfort J."/>
            <person name="Bouchez O."/>
            <person name="Begum T."/>
            <person name="Mejri S."/>
            <person name="Adams A."/>
            <person name="Chen W.-J."/>
            <person name="Guiguen Y."/>
        </authorList>
    </citation>
    <scope>NUCLEOTIDE SEQUENCE</scope>
    <source>
        <tissue evidence="18">Blood</tissue>
    </source>
</reference>
<dbReference type="GO" id="GO:0000139">
    <property type="term" value="C:Golgi membrane"/>
    <property type="evidence" value="ECO:0007669"/>
    <property type="project" value="UniProtKB-SubCell"/>
</dbReference>
<dbReference type="GO" id="GO:0004653">
    <property type="term" value="F:polypeptide N-acetylgalactosaminyltransferase activity"/>
    <property type="evidence" value="ECO:0007669"/>
    <property type="project" value="TreeGrafter"/>
</dbReference>
<evidence type="ECO:0000256" key="4">
    <source>
        <dbReference type="ARBA" id="ARBA00005680"/>
    </source>
</evidence>
<evidence type="ECO:0000313" key="18">
    <source>
        <dbReference type="EMBL" id="KAI1902483.1"/>
    </source>
</evidence>
<dbReference type="SMART" id="SM00458">
    <property type="entry name" value="RICIN"/>
    <property type="match status" value="1"/>
</dbReference>
<evidence type="ECO:0000256" key="15">
    <source>
        <dbReference type="ARBA" id="ARBA00023211"/>
    </source>
</evidence>
<dbReference type="InterPro" id="IPR001173">
    <property type="entry name" value="Glyco_trans_2-like"/>
</dbReference>
<comment type="pathway">
    <text evidence="3 16">Protein modification; protein glycosylation.</text>
</comment>
<dbReference type="Pfam" id="PF00535">
    <property type="entry name" value="Glycos_transf_2"/>
    <property type="match status" value="1"/>
</dbReference>
<keyword evidence="16" id="KW-0808">Transferase</keyword>
<dbReference type="SUPFAM" id="SSF50370">
    <property type="entry name" value="Ricin B-like lectins"/>
    <property type="match status" value="1"/>
</dbReference>
<evidence type="ECO:0000256" key="6">
    <source>
        <dbReference type="ARBA" id="ARBA00022676"/>
    </source>
</evidence>
<dbReference type="Pfam" id="PF00652">
    <property type="entry name" value="Ricin_B_lectin"/>
    <property type="match status" value="1"/>
</dbReference>
<evidence type="ECO:0000256" key="2">
    <source>
        <dbReference type="ARBA" id="ARBA00004323"/>
    </source>
</evidence>
<evidence type="ECO:0000256" key="14">
    <source>
        <dbReference type="ARBA" id="ARBA00023180"/>
    </source>
</evidence>
<comment type="cofactor">
    <cofactor evidence="1 16">
        <name>Mn(2+)</name>
        <dbReference type="ChEBI" id="CHEBI:29035"/>
    </cofactor>
</comment>
<evidence type="ECO:0000256" key="11">
    <source>
        <dbReference type="ARBA" id="ARBA00023034"/>
    </source>
</evidence>
<keyword evidence="6 16" id="KW-0328">Glycosyltransferase</keyword>
<name>A0A8T3DZJ8_9TELE</name>
<keyword evidence="10 16" id="KW-1133">Transmembrane helix</keyword>
<feature type="domain" description="Ricin B lectin" evidence="17">
    <location>
        <begin position="548"/>
        <end position="688"/>
    </location>
</feature>
<dbReference type="PANTHER" id="PTHR11675:SF36">
    <property type="entry name" value="POLYPEPTIDE N-ACETYLGALACTOSAMINYLTRANSFERASE 15"/>
    <property type="match status" value="1"/>
</dbReference>
<dbReference type="SUPFAM" id="SSF53448">
    <property type="entry name" value="Nucleotide-diphospho-sugar transferases"/>
    <property type="match status" value="1"/>
</dbReference>
<keyword evidence="7 16" id="KW-0812">Transmembrane</keyword>
<comment type="caution">
    <text evidence="18">The sequence shown here is derived from an EMBL/GenBank/DDBJ whole genome shotgun (WGS) entry which is preliminary data.</text>
</comment>
<evidence type="ECO:0000256" key="7">
    <source>
        <dbReference type="ARBA" id="ARBA00022692"/>
    </source>
</evidence>
<evidence type="ECO:0000256" key="5">
    <source>
        <dbReference type="ARBA" id="ARBA00012644"/>
    </source>
</evidence>
<dbReference type="EMBL" id="JAERUA010000003">
    <property type="protein sequence ID" value="KAI1902483.1"/>
    <property type="molecule type" value="Genomic_DNA"/>
</dbReference>
<dbReference type="AlphaFoldDB" id="A0A8T3DZJ8"/>
<proteinExistence type="inferred from homology"/>
<keyword evidence="19" id="KW-1185">Reference proteome</keyword>
<keyword evidence="9" id="KW-0735">Signal-anchor</keyword>
<evidence type="ECO:0000256" key="10">
    <source>
        <dbReference type="ARBA" id="ARBA00022989"/>
    </source>
</evidence>
<dbReference type="InterPro" id="IPR035992">
    <property type="entry name" value="Ricin_B-like_lectins"/>
</dbReference>
<organism evidence="18 19">
    <name type="scientific">Albula goreensis</name>
    <dbReference type="NCBI Taxonomy" id="1534307"/>
    <lineage>
        <taxon>Eukaryota</taxon>
        <taxon>Metazoa</taxon>
        <taxon>Chordata</taxon>
        <taxon>Craniata</taxon>
        <taxon>Vertebrata</taxon>
        <taxon>Euteleostomi</taxon>
        <taxon>Actinopterygii</taxon>
        <taxon>Neopterygii</taxon>
        <taxon>Teleostei</taxon>
        <taxon>Albuliformes</taxon>
        <taxon>Albulidae</taxon>
        <taxon>Albula</taxon>
    </lineage>
</organism>
<gene>
    <name evidence="18" type="ORF">AGOR_G00045230</name>
</gene>
<comment type="similarity">
    <text evidence="4 16">Belongs to the glycosyltransferase 2 family. GalNAc-T subfamily.</text>
</comment>
<dbReference type="Proteomes" id="UP000829720">
    <property type="component" value="Unassembled WGS sequence"/>
</dbReference>
<evidence type="ECO:0000256" key="8">
    <source>
        <dbReference type="ARBA" id="ARBA00022734"/>
    </source>
</evidence>
<feature type="transmembrane region" description="Helical" evidence="16">
    <location>
        <begin position="67"/>
        <end position="90"/>
    </location>
</feature>
<accession>A0A8T3DZJ8</accession>
<dbReference type="PANTHER" id="PTHR11675">
    <property type="entry name" value="N-ACETYLGALACTOSAMINYLTRANSFERASE"/>
    <property type="match status" value="1"/>
</dbReference>
<sequence length="696" mass="78293">MDKLTSRVRRVLFWGYFTAAGGASTAAQRTNCHEAPAHPLGSIIIITFITMRWPRCRLVVTHCRSRLLCFWLALVVVVIVTVAFLDPLFFGELAKEKELVSHAQQRLLTAPADLEVIVESRDQPEAGLSSLVALKDDQLLIVPSTAGRSPPQQQKRGSYKVVVPSVKREPGEATPTHGDLGRPVRLRLEGREREMELSGLKKYGFNEVVSERISLHRRLPEVRHPACLTQQYAATLPSASIVICFHNEAWSTLLRTVHSVLDTVPRQLLREVLLVDDLSQHGHLKSVLSEYVSRLEGVWLIRSSRRLGVAGCRALGAARAVGDVLVFLDSHCECHRGWLEPLLDRIRTNRSRVVSPVMDVIDWQTFQYSAVPEPRRGVFDWKLDFHWEGLPKSKDPSTQPIRSPVLSGGALAVDRHFFQKIGGYDPDMLIWGVENIELSVRVWLCGGAMEVVPCSRVGHLERSHMTYQLPDDDVVERNKIRLAETWLEAYKPIFYKRDTVAYFIQQAESCNCTDRVRLRQRLGCQRFQWFLSNIVPDLYVPQDRPGLSGELYNVGTGYCADYKTVWAPGGGAMDIRPCSGNGNQHCELNSVMEIRWGPMGRLCWDEQRGRVVLSPCTPKRQTQSSQQWRMVKKGGQLVHVLTERCVEAVLGGVGVAGGRGGAQNVTATDRGLYLRPCSSDPRQHWHFDQLVAPRGT</sequence>
<evidence type="ECO:0000256" key="16">
    <source>
        <dbReference type="RuleBase" id="RU361242"/>
    </source>
</evidence>
<keyword evidence="8 16" id="KW-0430">Lectin</keyword>
<evidence type="ECO:0000259" key="17">
    <source>
        <dbReference type="SMART" id="SM00458"/>
    </source>
</evidence>
<keyword evidence="13 16" id="KW-1015">Disulfide bond</keyword>
<evidence type="ECO:0000256" key="13">
    <source>
        <dbReference type="ARBA" id="ARBA00023157"/>
    </source>
</evidence>
<dbReference type="PROSITE" id="PS50231">
    <property type="entry name" value="RICIN_B_LECTIN"/>
    <property type="match status" value="1"/>
</dbReference>
<protein>
    <recommendedName>
        <fullName evidence="5 16">Polypeptide N-acetylgalactosaminyltransferase</fullName>
        <ecNumber evidence="16">2.4.1.-</ecNumber>
    </recommendedName>
    <alternativeName>
        <fullName evidence="16">Protein-UDP acetylgalactosaminyltransferase</fullName>
    </alternativeName>
</protein>
<dbReference type="GO" id="GO:0030246">
    <property type="term" value="F:carbohydrate binding"/>
    <property type="evidence" value="ECO:0007669"/>
    <property type="project" value="UniProtKB-KW"/>
</dbReference>
<evidence type="ECO:0000256" key="3">
    <source>
        <dbReference type="ARBA" id="ARBA00004922"/>
    </source>
</evidence>